<keyword evidence="2" id="KW-1185">Reference proteome</keyword>
<dbReference type="AlphaFoldDB" id="A0A4U5LZ46"/>
<sequence length="133" mass="14135">MSTMRTLKAKNNAAIFRSVVIYGSISTLVRTLSVPLGDSNAQCVTGTFCVKIVAHVSVSLVFRSFLGIWPAPAQPSLLFLLSSSSATTSKLSTSLPTHVSSPPLPTNSTFPTFPSKRELMTDALATKCPCTNL</sequence>
<evidence type="ECO:0000313" key="1">
    <source>
        <dbReference type="EMBL" id="TKR61611.1"/>
    </source>
</evidence>
<protein>
    <submittedName>
        <fullName evidence="1">Uncharacterized protein</fullName>
    </submittedName>
</protein>
<name>A0A4U5LZ46_STECR</name>
<dbReference type="EMBL" id="AZBU02000011">
    <property type="protein sequence ID" value="TKR61611.1"/>
    <property type="molecule type" value="Genomic_DNA"/>
</dbReference>
<accession>A0A4U5LZ46</accession>
<organism evidence="1 2">
    <name type="scientific">Steinernema carpocapsae</name>
    <name type="common">Entomopathogenic nematode</name>
    <dbReference type="NCBI Taxonomy" id="34508"/>
    <lineage>
        <taxon>Eukaryota</taxon>
        <taxon>Metazoa</taxon>
        <taxon>Ecdysozoa</taxon>
        <taxon>Nematoda</taxon>
        <taxon>Chromadorea</taxon>
        <taxon>Rhabditida</taxon>
        <taxon>Tylenchina</taxon>
        <taxon>Panagrolaimomorpha</taxon>
        <taxon>Strongyloidoidea</taxon>
        <taxon>Steinernematidae</taxon>
        <taxon>Steinernema</taxon>
    </lineage>
</organism>
<dbReference type="Proteomes" id="UP000298663">
    <property type="component" value="Unassembled WGS sequence"/>
</dbReference>
<comment type="caution">
    <text evidence="1">The sequence shown here is derived from an EMBL/GenBank/DDBJ whole genome shotgun (WGS) entry which is preliminary data.</text>
</comment>
<evidence type="ECO:0000313" key="2">
    <source>
        <dbReference type="Proteomes" id="UP000298663"/>
    </source>
</evidence>
<proteinExistence type="predicted"/>
<gene>
    <name evidence="1" type="ORF">L596_028702</name>
</gene>
<reference evidence="1 2" key="2">
    <citation type="journal article" date="2019" name="G3 (Bethesda)">
        <title>Hybrid Assembly of the Genome of the Entomopathogenic Nematode Steinernema carpocapsae Identifies the X-Chromosome.</title>
        <authorList>
            <person name="Serra L."/>
            <person name="Macchietto M."/>
            <person name="Macias-Munoz A."/>
            <person name="McGill C.J."/>
            <person name="Rodriguez I.M."/>
            <person name="Rodriguez B."/>
            <person name="Murad R."/>
            <person name="Mortazavi A."/>
        </authorList>
    </citation>
    <scope>NUCLEOTIDE SEQUENCE [LARGE SCALE GENOMIC DNA]</scope>
    <source>
        <strain evidence="1 2">ALL</strain>
    </source>
</reference>
<reference evidence="1 2" key="1">
    <citation type="journal article" date="2015" name="Genome Biol.">
        <title>Comparative genomics of Steinernema reveals deeply conserved gene regulatory networks.</title>
        <authorList>
            <person name="Dillman A.R."/>
            <person name="Macchietto M."/>
            <person name="Porter C.F."/>
            <person name="Rogers A."/>
            <person name="Williams B."/>
            <person name="Antoshechkin I."/>
            <person name="Lee M.M."/>
            <person name="Goodwin Z."/>
            <person name="Lu X."/>
            <person name="Lewis E.E."/>
            <person name="Goodrich-Blair H."/>
            <person name="Stock S.P."/>
            <person name="Adams B.J."/>
            <person name="Sternberg P.W."/>
            <person name="Mortazavi A."/>
        </authorList>
    </citation>
    <scope>NUCLEOTIDE SEQUENCE [LARGE SCALE GENOMIC DNA]</scope>
    <source>
        <strain evidence="1 2">ALL</strain>
    </source>
</reference>